<dbReference type="EMBL" id="CP123584">
    <property type="protein sequence ID" value="WZK88616.1"/>
    <property type="molecule type" value="Genomic_DNA"/>
</dbReference>
<dbReference type="RefSeq" id="WP_406646061.1">
    <property type="nucleotide sequence ID" value="NZ_CP123584.1"/>
</dbReference>
<name>A0ABZ2XR97_9RHOB</name>
<proteinExistence type="predicted"/>
<sequence length="74" mass="8776">MLSFAVSFPVAWTRMHAIREKLALFPCVPHRSEHDPEDARHRRAFIQEMMNRNPDAFQSDLDVQSMMQSYPDWV</sequence>
<accession>A0ABZ2XR97</accession>
<organism evidence="1 2">
    <name type="scientific">Aliisedimentitalea scapharcae</name>
    <dbReference type="NCBI Taxonomy" id="1524259"/>
    <lineage>
        <taxon>Bacteria</taxon>
        <taxon>Pseudomonadati</taxon>
        <taxon>Pseudomonadota</taxon>
        <taxon>Alphaproteobacteria</taxon>
        <taxon>Rhodobacterales</taxon>
        <taxon>Roseobacteraceae</taxon>
        <taxon>Aliisedimentitalea</taxon>
    </lineage>
</organism>
<dbReference type="Proteomes" id="UP001623232">
    <property type="component" value="Chromosome"/>
</dbReference>
<keyword evidence="2" id="KW-1185">Reference proteome</keyword>
<evidence type="ECO:0008006" key="3">
    <source>
        <dbReference type="Google" id="ProtNLM"/>
    </source>
</evidence>
<reference evidence="1 2" key="1">
    <citation type="submission" date="2023-04" db="EMBL/GenBank/DDBJ databases">
        <title>Complete genome sequence of Alisedimentitalea scapharcae.</title>
        <authorList>
            <person name="Rong J.-C."/>
            <person name="Yi M.-L."/>
            <person name="Zhao Q."/>
        </authorList>
    </citation>
    <scope>NUCLEOTIDE SEQUENCE [LARGE SCALE GENOMIC DNA]</scope>
    <source>
        <strain evidence="1 2">KCTC 42119</strain>
    </source>
</reference>
<evidence type="ECO:0000313" key="1">
    <source>
        <dbReference type="EMBL" id="WZK88616.1"/>
    </source>
</evidence>
<evidence type="ECO:0000313" key="2">
    <source>
        <dbReference type="Proteomes" id="UP001623232"/>
    </source>
</evidence>
<gene>
    <name evidence="1" type="ORF">QEZ52_18740</name>
</gene>
<protein>
    <recommendedName>
        <fullName evidence="3">Transposase</fullName>
    </recommendedName>
</protein>